<accession>A0A5C6LM48</accession>
<dbReference type="AlphaFoldDB" id="A0A5C6LM48"/>
<evidence type="ECO:0000313" key="1">
    <source>
        <dbReference type="EMBL" id="TWV93657.1"/>
    </source>
</evidence>
<gene>
    <name evidence="1" type="ORF">FEF09_26715</name>
</gene>
<evidence type="ECO:0000313" key="2">
    <source>
        <dbReference type="Proteomes" id="UP000318815"/>
    </source>
</evidence>
<dbReference type="OrthoDB" id="1443914at2"/>
<organism evidence="1 2">
    <name type="scientific">Chitinophaga pinensis</name>
    <dbReference type="NCBI Taxonomy" id="79329"/>
    <lineage>
        <taxon>Bacteria</taxon>
        <taxon>Pseudomonadati</taxon>
        <taxon>Bacteroidota</taxon>
        <taxon>Chitinophagia</taxon>
        <taxon>Chitinophagales</taxon>
        <taxon>Chitinophagaceae</taxon>
        <taxon>Chitinophaga</taxon>
    </lineage>
</organism>
<dbReference type="Proteomes" id="UP000318815">
    <property type="component" value="Unassembled WGS sequence"/>
</dbReference>
<dbReference type="EMBL" id="VOHS01000053">
    <property type="protein sequence ID" value="TWV93657.1"/>
    <property type="molecule type" value="Genomic_DNA"/>
</dbReference>
<sequence length="52" mass="5222">MGTASTGTPFIATATSPARTIVRIGGTLTVGPPPANPAGNYSGVFQVTFIQE</sequence>
<keyword evidence="2" id="KW-1185">Reference proteome</keyword>
<comment type="caution">
    <text evidence="1">The sequence shown here is derived from an EMBL/GenBank/DDBJ whole genome shotgun (WGS) entry which is preliminary data.</text>
</comment>
<proteinExistence type="predicted"/>
<name>A0A5C6LM48_9BACT</name>
<protein>
    <submittedName>
        <fullName evidence="1">DUF4402 domain-containing protein</fullName>
    </submittedName>
</protein>
<reference evidence="1 2" key="1">
    <citation type="submission" date="2019-08" db="EMBL/GenBank/DDBJ databases">
        <title>Whole genome sequencing of chitin degrading bacteria Chitinophaga pinensis YS16.</title>
        <authorList>
            <person name="Singh R.P."/>
            <person name="Manchanda G."/>
            <person name="Maurya I.K."/>
            <person name="Joshi N.K."/>
            <person name="Srivastava A.K."/>
        </authorList>
    </citation>
    <scope>NUCLEOTIDE SEQUENCE [LARGE SCALE GENOMIC DNA]</scope>
    <source>
        <strain evidence="1 2">YS-16</strain>
    </source>
</reference>